<dbReference type="InterPro" id="IPR019786">
    <property type="entry name" value="Zinc_finger_PHD-type_CS"/>
</dbReference>
<dbReference type="PROSITE" id="PS01359">
    <property type="entry name" value="ZF_PHD_1"/>
    <property type="match status" value="1"/>
</dbReference>
<dbReference type="GO" id="GO:0061665">
    <property type="term" value="F:SUMO ligase activity"/>
    <property type="evidence" value="ECO:0007669"/>
    <property type="project" value="TreeGrafter"/>
</dbReference>
<name>A0AAU9IXQ4_9CILI</name>
<dbReference type="InterPro" id="IPR013083">
    <property type="entry name" value="Znf_RING/FYVE/PHD"/>
</dbReference>
<dbReference type="Proteomes" id="UP001162131">
    <property type="component" value="Unassembled WGS sequence"/>
</dbReference>
<keyword evidence="8" id="KW-1185">Reference proteome</keyword>
<dbReference type="Gene3D" id="3.30.40.10">
    <property type="entry name" value="Zinc/RING finger domain, C3HC4 (zinc finger)"/>
    <property type="match status" value="2"/>
</dbReference>
<evidence type="ECO:0000313" key="8">
    <source>
        <dbReference type="Proteomes" id="UP001162131"/>
    </source>
</evidence>
<dbReference type="GO" id="GO:0000785">
    <property type="term" value="C:chromatin"/>
    <property type="evidence" value="ECO:0007669"/>
    <property type="project" value="TreeGrafter"/>
</dbReference>
<feature type="region of interest" description="Disordered" evidence="5">
    <location>
        <begin position="401"/>
        <end position="440"/>
    </location>
</feature>
<organism evidence="7 8">
    <name type="scientific">Blepharisma stoltei</name>
    <dbReference type="NCBI Taxonomy" id="1481888"/>
    <lineage>
        <taxon>Eukaryota</taxon>
        <taxon>Sar</taxon>
        <taxon>Alveolata</taxon>
        <taxon>Ciliophora</taxon>
        <taxon>Postciliodesmatophora</taxon>
        <taxon>Heterotrichea</taxon>
        <taxon>Heterotrichida</taxon>
        <taxon>Blepharismidae</taxon>
        <taxon>Blepharisma</taxon>
    </lineage>
</organism>
<keyword evidence="2 4" id="KW-0863">Zinc-finger</keyword>
<evidence type="ECO:0000256" key="3">
    <source>
        <dbReference type="ARBA" id="ARBA00022833"/>
    </source>
</evidence>
<dbReference type="PANTHER" id="PTHR10782">
    <property type="entry name" value="ZINC FINGER MIZ DOMAIN-CONTAINING PROTEIN"/>
    <property type="match status" value="1"/>
</dbReference>
<keyword evidence="1" id="KW-0479">Metal-binding</keyword>
<dbReference type="GO" id="GO:0016925">
    <property type="term" value="P:protein sumoylation"/>
    <property type="evidence" value="ECO:0007669"/>
    <property type="project" value="TreeGrafter"/>
</dbReference>
<dbReference type="AlphaFoldDB" id="A0AAU9IXQ4"/>
<dbReference type="InterPro" id="IPR011011">
    <property type="entry name" value="Znf_FYVE_PHD"/>
</dbReference>
<dbReference type="SMART" id="SM00249">
    <property type="entry name" value="PHD"/>
    <property type="match status" value="1"/>
</dbReference>
<dbReference type="InterPro" id="IPR004181">
    <property type="entry name" value="Znf_MIZ"/>
</dbReference>
<evidence type="ECO:0000256" key="5">
    <source>
        <dbReference type="SAM" id="MobiDB-lite"/>
    </source>
</evidence>
<evidence type="ECO:0000256" key="1">
    <source>
        <dbReference type="ARBA" id="ARBA00022723"/>
    </source>
</evidence>
<evidence type="ECO:0000256" key="4">
    <source>
        <dbReference type="PROSITE-ProRule" id="PRU00452"/>
    </source>
</evidence>
<dbReference type="GO" id="GO:0008270">
    <property type="term" value="F:zinc ion binding"/>
    <property type="evidence" value="ECO:0007669"/>
    <property type="project" value="UniProtKB-KW"/>
</dbReference>
<dbReference type="Pfam" id="PF25527">
    <property type="entry name" value="GBD-like_ZMIZ1_ZMIZ2"/>
    <property type="match status" value="1"/>
</dbReference>
<evidence type="ECO:0000256" key="2">
    <source>
        <dbReference type="ARBA" id="ARBA00022771"/>
    </source>
</evidence>
<dbReference type="SUPFAM" id="SSF57903">
    <property type="entry name" value="FYVE/PHD zinc finger"/>
    <property type="match status" value="1"/>
</dbReference>
<dbReference type="Pfam" id="PF02891">
    <property type="entry name" value="zf-MIZ"/>
    <property type="match status" value="1"/>
</dbReference>
<feature type="compositionally biased region" description="Basic and acidic residues" evidence="5">
    <location>
        <begin position="401"/>
        <end position="422"/>
    </location>
</feature>
<feature type="domain" description="SP-RING-type" evidence="6">
    <location>
        <begin position="289"/>
        <end position="370"/>
    </location>
</feature>
<dbReference type="PROSITE" id="PS51044">
    <property type="entry name" value="ZF_SP_RING"/>
    <property type="match status" value="1"/>
</dbReference>
<reference evidence="7" key="1">
    <citation type="submission" date="2021-09" db="EMBL/GenBank/DDBJ databases">
        <authorList>
            <consortium name="AG Swart"/>
            <person name="Singh M."/>
            <person name="Singh A."/>
            <person name="Seah K."/>
            <person name="Emmerich C."/>
        </authorList>
    </citation>
    <scope>NUCLEOTIDE SEQUENCE</scope>
    <source>
        <strain evidence="7">ATCC30299</strain>
    </source>
</reference>
<evidence type="ECO:0000313" key="7">
    <source>
        <dbReference type="EMBL" id="CAG9318438.1"/>
    </source>
</evidence>
<sequence>METQNVNDYMSKIRLCSMQELREIARKLELKSNGKREELARLIVSFLLTPEGRNEAYRKLDLNFANSFYDQIKTSNRLPEKFRCICEGGSGATIECTRCKFHQHTSCMGRNTLISPYECPTCQLYQMQPLDEVVEFYILPNSVPRDFIHGTQCERNFTFLQSQLDKIHSAKGALQIQARCLRIDGIGYTHQWPKVGCLIVNGRTAMEFRGPEHSNAKARKDEPLNLTTLFVPGKNSVNLLRVADTESFFWALVLIKKRSDDHFIKEVCSKPGLSVEQGKAFLIKKLNSGDSDIQSRSVKLSIKCPFTMTLMEIPVRGTKCDHLQCFNLDPFVRLQKSSKVNRWRCPICKGLAFDLIVDKFMAEIVEHARVLNDPHSVELMSDGTYRIISFEEYLESINKKEEESGKAENEAKKKRKTEKDDSINLNELMPAPVQIQKNNGNPQVVDLIDLD</sequence>
<proteinExistence type="predicted"/>
<dbReference type="InterPro" id="IPR057847">
    <property type="entry name" value="ZMIZ1/ZMIZ2_GBD-like"/>
</dbReference>
<protein>
    <recommendedName>
        <fullName evidence="6">SP-RING-type domain-containing protein</fullName>
    </recommendedName>
</protein>
<dbReference type="PANTHER" id="PTHR10782:SF4">
    <property type="entry name" value="TONALLI, ISOFORM E"/>
    <property type="match status" value="1"/>
</dbReference>
<keyword evidence="3" id="KW-0862">Zinc</keyword>
<dbReference type="CDD" id="cd16650">
    <property type="entry name" value="SP-RING_PIAS-like"/>
    <property type="match status" value="1"/>
</dbReference>
<accession>A0AAU9IXQ4</accession>
<dbReference type="EMBL" id="CAJZBQ010000020">
    <property type="protein sequence ID" value="CAG9318438.1"/>
    <property type="molecule type" value="Genomic_DNA"/>
</dbReference>
<comment type="caution">
    <text evidence="7">The sequence shown here is derived from an EMBL/GenBank/DDBJ whole genome shotgun (WGS) entry which is preliminary data.</text>
</comment>
<dbReference type="InterPro" id="IPR001965">
    <property type="entry name" value="Znf_PHD"/>
</dbReference>
<evidence type="ECO:0000259" key="6">
    <source>
        <dbReference type="PROSITE" id="PS51044"/>
    </source>
</evidence>
<gene>
    <name evidence="7" type="ORF">BSTOLATCC_MIC20912</name>
</gene>